<dbReference type="InterPro" id="IPR000412">
    <property type="entry name" value="ABC_2_transport"/>
</dbReference>
<dbReference type="EMBL" id="CP036402">
    <property type="protein sequence ID" value="QBI19879.1"/>
    <property type="molecule type" value="Genomic_DNA"/>
</dbReference>
<dbReference type="AlphaFoldDB" id="A0A411YFC7"/>
<keyword evidence="8" id="KW-1185">Reference proteome</keyword>
<comment type="similarity">
    <text evidence="5">Belongs to the ABC-2 integral membrane protein family.</text>
</comment>
<evidence type="ECO:0000313" key="8">
    <source>
        <dbReference type="Proteomes" id="UP000291469"/>
    </source>
</evidence>
<keyword evidence="5" id="KW-1003">Cell membrane</keyword>
<dbReference type="PROSITE" id="PS51012">
    <property type="entry name" value="ABC_TM2"/>
    <property type="match status" value="1"/>
</dbReference>
<evidence type="ECO:0000256" key="5">
    <source>
        <dbReference type="RuleBase" id="RU361157"/>
    </source>
</evidence>
<feature type="transmembrane region" description="Helical" evidence="5">
    <location>
        <begin position="231"/>
        <end position="250"/>
    </location>
</feature>
<proteinExistence type="inferred from homology"/>
<dbReference type="KEGG" id="erz:ER308_10120"/>
<name>A0A411YFC7_9ACTN</name>
<dbReference type="OrthoDB" id="9255971at2"/>
<feature type="transmembrane region" description="Helical" evidence="5">
    <location>
        <begin position="174"/>
        <end position="194"/>
    </location>
</feature>
<dbReference type="Pfam" id="PF01061">
    <property type="entry name" value="ABC2_membrane"/>
    <property type="match status" value="1"/>
</dbReference>
<keyword evidence="2 5" id="KW-0812">Transmembrane</keyword>
<comment type="subcellular location">
    <subcellularLocation>
        <location evidence="5">Cell membrane</location>
        <topology evidence="5">Multi-pass membrane protein</topology>
    </subcellularLocation>
    <subcellularLocation>
        <location evidence="1">Membrane</location>
        <topology evidence="1">Multi-pass membrane protein</topology>
    </subcellularLocation>
</comment>
<feature type="transmembrane region" description="Helical" evidence="5">
    <location>
        <begin position="120"/>
        <end position="138"/>
    </location>
</feature>
<evidence type="ECO:0000313" key="7">
    <source>
        <dbReference type="EMBL" id="QBI19879.1"/>
    </source>
</evidence>
<feature type="domain" description="ABC transmembrane type-2" evidence="6">
    <location>
        <begin position="24"/>
        <end position="257"/>
    </location>
</feature>
<accession>A0A411YFC7</accession>
<evidence type="ECO:0000256" key="2">
    <source>
        <dbReference type="ARBA" id="ARBA00022692"/>
    </source>
</evidence>
<dbReference type="GO" id="GO:0140359">
    <property type="term" value="F:ABC-type transporter activity"/>
    <property type="evidence" value="ECO:0007669"/>
    <property type="project" value="InterPro"/>
</dbReference>
<keyword evidence="5" id="KW-0813">Transport</keyword>
<dbReference type="PIRSF" id="PIRSF006648">
    <property type="entry name" value="DrrB"/>
    <property type="match status" value="1"/>
</dbReference>
<feature type="transmembrane region" description="Helical" evidence="5">
    <location>
        <begin position="144"/>
        <end position="167"/>
    </location>
</feature>
<evidence type="ECO:0000256" key="4">
    <source>
        <dbReference type="ARBA" id="ARBA00023136"/>
    </source>
</evidence>
<sequence length="259" mass="27804">MSRVLRDARTVFVRESLPGWREPWGHAFGMVQPLVFLGLFGPLLEGVPGMAGAMPDGAADAHWQWFVPAILVMLSLFGTAGTGYTVLTEIQTGAHERMLVTPMSRHAMLVGRTLKDVQELLAQAVLIVVVMLPFGFTLHPAGALLGLAMLAVLGVSMGSLSHALAIACRKQQEMFYLVQTSLLFPLVFLSGMMLPLEMGPGWMRTAGDLNPLTYIVEALRALFAGRIAEAVVLQGWLVAAALAVVGVALGTRAMSRSHT</sequence>
<dbReference type="GO" id="GO:0043190">
    <property type="term" value="C:ATP-binding cassette (ABC) transporter complex"/>
    <property type="evidence" value="ECO:0007669"/>
    <property type="project" value="InterPro"/>
</dbReference>
<gene>
    <name evidence="7" type="ORF">ER308_10120</name>
</gene>
<evidence type="ECO:0000256" key="3">
    <source>
        <dbReference type="ARBA" id="ARBA00022989"/>
    </source>
</evidence>
<keyword evidence="3 5" id="KW-1133">Transmembrane helix</keyword>
<evidence type="ECO:0000256" key="1">
    <source>
        <dbReference type="ARBA" id="ARBA00004141"/>
    </source>
</evidence>
<dbReference type="InterPro" id="IPR047817">
    <property type="entry name" value="ABC2_TM_bact-type"/>
</dbReference>
<reference evidence="7 8" key="1">
    <citation type="submission" date="2019-01" db="EMBL/GenBank/DDBJ databases">
        <title>Egibacter rhizosphaerae EGI 80759T.</title>
        <authorList>
            <person name="Chen D.-D."/>
            <person name="Tian Y."/>
            <person name="Jiao J.-Y."/>
            <person name="Zhang X.-T."/>
            <person name="Zhang Y.-G."/>
            <person name="Zhang Y."/>
            <person name="Xiao M."/>
            <person name="Shu W.-S."/>
            <person name="Li W.-J."/>
        </authorList>
    </citation>
    <scope>NUCLEOTIDE SEQUENCE [LARGE SCALE GENOMIC DNA]</scope>
    <source>
        <strain evidence="7 8">EGI 80759</strain>
    </source>
</reference>
<dbReference type="RefSeq" id="WP_131154876.1">
    <property type="nucleotide sequence ID" value="NZ_CP036402.1"/>
</dbReference>
<dbReference type="Proteomes" id="UP000291469">
    <property type="component" value="Chromosome"/>
</dbReference>
<evidence type="ECO:0000259" key="6">
    <source>
        <dbReference type="PROSITE" id="PS51012"/>
    </source>
</evidence>
<dbReference type="PANTHER" id="PTHR43229:SF2">
    <property type="entry name" value="NODULATION PROTEIN J"/>
    <property type="match status" value="1"/>
</dbReference>
<organism evidence="7 8">
    <name type="scientific">Egibacter rhizosphaerae</name>
    <dbReference type="NCBI Taxonomy" id="1670831"/>
    <lineage>
        <taxon>Bacteria</taxon>
        <taxon>Bacillati</taxon>
        <taxon>Actinomycetota</taxon>
        <taxon>Nitriliruptoria</taxon>
        <taxon>Egibacterales</taxon>
        <taxon>Egibacteraceae</taxon>
        <taxon>Egibacter</taxon>
    </lineage>
</organism>
<protein>
    <recommendedName>
        <fullName evidence="5">Transport permease protein</fullName>
    </recommendedName>
</protein>
<feature type="transmembrane region" description="Helical" evidence="5">
    <location>
        <begin position="63"/>
        <end position="87"/>
    </location>
</feature>
<dbReference type="InterPro" id="IPR051784">
    <property type="entry name" value="Nod_factor_ABC_transporter"/>
</dbReference>
<dbReference type="PANTHER" id="PTHR43229">
    <property type="entry name" value="NODULATION PROTEIN J"/>
    <property type="match status" value="1"/>
</dbReference>
<dbReference type="InterPro" id="IPR013525">
    <property type="entry name" value="ABC2_TM"/>
</dbReference>
<keyword evidence="4 5" id="KW-0472">Membrane</keyword>
<comment type="caution">
    <text evidence="5">Lacks conserved residue(s) required for the propagation of feature annotation.</text>
</comment>